<dbReference type="AlphaFoldDB" id="A0A1B7LZH1"/>
<protein>
    <submittedName>
        <fullName evidence="3">ATPase</fullName>
    </submittedName>
</protein>
<sequence>MTTSQQPDAPKPVAPKPSAVTPAEVPPVAPVAPTPAYTSDLGEAKQFAEVSDDGVVTLLDGEEKVEVGQVPEASTEDALAYYVRKYDDVMTQLQLLKQRLDTDVSNQELQKTLDQIDETIAARQLVGDMAKLRDLSRQLRNDLVERQAKLQAQREQAIAEQQAAREKIVAEAEEVSGQDPDKTQWKQSTARMRELFDQWRTVQKTGPRLPRATEDELWKRFRSARNTFEKNRRAFFSQLDARNAEAKKVKEDLIARAEALQNSTDWGPTTIQYRDLMTEWKKSPRASRKDDDALWARFRAAQDVFFNARDAANAELDREYEANLAVKEQILKDAEQHLPFKNLESARATMKDLRARWDEAGRVPRKDMSRMEAAMTKLERNLTDLEEEHWRKTDPETKARTDSALSQLEDTIAQLEADLAAAEQSGDQKKIASVQEALEARRQWLEVVQAAGE</sequence>
<accession>A0A1B7LZH1</accession>
<organism evidence="3 4">
    <name type="scientific">Enteractinococcus helveticum</name>
    <dbReference type="NCBI Taxonomy" id="1837282"/>
    <lineage>
        <taxon>Bacteria</taxon>
        <taxon>Bacillati</taxon>
        <taxon>Actinomycetota</taxon>
        <taxon>Actinomycetes</taxon>
        <taxon>Micrococcales</taxon>
        <taxon>Micrococcaceae</taxon>
    </lineage>
</organism>
<dbReference type="Proteomes" id="UP000078292">
    <property type="component" value="Unassembled WGS sequence"/>
</dbReference>
<keyword evidence="4" id="KW-1185">Reference proteome</keyword>
<evidence type="ECO:0000313" key="3">
    <source>
        <dbReference type="EMBL" id="OAV60899.1"/>
    </source>
</evidence>
<evidence type="ECO:0000256" key="1">
    <source>
        <dbReference type="SAM" id="Coils"/>
    </source>
</evidence>
<dbReference type="STRING" id="1837282.A6F49_10505"/>
<evidence type="ECO:0000256" key="2">
    <source>
        <dbReference type="SAM" id="MobiDB-lite"/>
    </source>
</evidence>
<dbReference type="EMBL" id="LXEY01000018">
    <property type="protein sequence ID" value="OAV60899.1"/>
    <property type="molecule type" value="Genomic_DNA"/>
</dbReference>
<name>A0A1B7LZH1_9MICC</name>
<proteinExistence type="predicted"/>
<reference evidence="3 4" key="1">
    <citation type="submission" date="2016-04" db="EMBL/GenBank/DDBJ databases">
        <title>First whole genome shotgun sequence of the bacterium Enteractinococcus sp. strain UASWS1574.</title>
        <authorList>
            <person name="Crovadore J."/>
            <person name="Chablais R."/>
            <person name="Lefort F."/>
        </authorList>
    </citation>
    <scope>NUCLEOTIDE SEQUENCE [LARGE SCALE GENOMIC DNA]</scope>
    <source>
        <strain evidence="3 4">UASWS1574</strain>
    </source>
</reference>
<feature type="coiled-coil region" evidence="1">
    <location>
        <begin position="136"/>
        <end position="167"/>
    </location>
</feature>
<feature type="compositionally biased region" description="Pro residues" evidence="2">
    <location>
        <begin position="24"/>
        <end position="33"/>
    </location>
</feature>
<comment type="caution">
    <text evidence="3">The sequence shown here is derived from an EMBL/GenBank/DDBJ whole genome shotgun (WGS) entry which is preliminary data.</text>
</comment>
<gene>
    <name evidence="3" type="ORF">A6F49_10505</name>
</gene>
<dbReference type="InterPro" id="IPR007139">
    <property type="entry name" value="DUF349"/>
</dbReference>
<evidence type="ECO:0000313" key="4">
    <source>
        <dbReference type="Proteomes" id="UP000078292"/>
    </source>
</evidence>
<dbReference type="RefSeq" id="WP_043057931.1">
    <property type="nucleotide sequence ID" value="NZ_LXEY01000018.1"/>
</dbReference>
<dbReference type="Pfam" id="PF03993">
    <property type="entry name" value="DUF349"/>
    <property type="match status" value="3"/>
</dbReference>
<feature type="coiled-coil region" evidence="1">
    <location>
        <begin position="368"/>
        <end position="432"/>
    </location>
</feature>
<feature type="region of interest" description="Disordered" evidence="2">
    <location>
        <begin position="1"/>
        <end position="38"/>
    </location>
</feature>
<keyword evidence="1" id="KW-0175">Coiled coil</keyword>